<keyword evidence="1" id="KW-0175">Coiled coil</keyword>
<feature type="region of interest" description="Disordered" evidence="2">
    <location>
        <begin position="1"/>
        <end position="39"/>
    </location>
</feature>
<dbReference type="AlphaFoldDB" id="A0AAV7NTF8"/>
<comment type="caution">
    <text evidence="3">The sequence shown here is derived from an EMBL/GenBank/DDBJ whole genome shotgun (WGS) entry which is preliminary data.</text>
</comment>
<feature type="compositionally biased region" description="Basic and acidic residues" evidence="2">
    <location>
        <begin position="1"/>
        <end position="12"/>
    </location>
</feature>
<sequence>MGKTGRQKDAEQKNGASAEALAGLRGTKNTLPEENNGDPTLQDVLQAITASGKALEGKTDALASDFTVLRDDHRHLAERLATTDKQIKELLPEVKDTTKVAQQMEKRIRNLELRAEDTEIIFE</sequence>
<name>A0AAV7NTF8_PLEWA</name>
<organism evidence="3 4">
    <name type="scientific">Pleurodeles waltl</name>
    <name type="common">Iberian ribbed newt</name>
    <dbReference type="NCBI Taxonomy" id="8319"/>
    <lineage>
        <taxon>Eukaryota</taxon>
        <taxon>Metazoa</taxon>
        <taxon>Chordata</taxon>
        <taxon>Craniata</taxon>
        <taxon>Vertebrata</taxon>
        <taxon>Euteleostomi</taxon>
        <taxon>Amphibia</taxon>
        <taxon>Batrachia</taxon>
        <taxon>Caudata</taxon>
        <taxon>Salamandroidea</taxon>
        <taxon>Salamandridae</taxon>
        <taxon>Pleurodelinae</taxon>
        <taxon>Pleurodeles</taxon>
    </lineage>
</organism>
<evidence type="ECO:0000256" key="1">
    <source>
        <dbReference type="SAM" id="Coils"/>
    </source>
</evidence>
<dbReference type="EMBL" id="JANPWB010000012">
    <property type="protein sequence ID" value="KAJ1119370.1"/>
    <property type="molecule type" value="Genomic_DNA"/>
</dbReference>
<feature type="compositionally biased region" description="Polar residues" evidence="2">
    <location>
        <begin position="27"/>
        <end position="39"/>
    </location>
</feature>
<gene>
    <name evidence="3" type="ORF">NDU88_007556</name>
</gene>
<reference evidence="3" key="1">
    <citation type="journal article" date="2022" name="bioRxiv">
        <title>Sequencing and chromosome-scale assembly of the giantPleurodeles waltlgenome.</title>
        <authorList>
            <person name="Brown T."/>
            <person name="Elewa A."/>
            <person name="Iarovenko S."/>
            <person name="Subramanian E."/>
            <person name="Araus A.J."/>
            <person name="Petzold A."/>
            <person name="Susuki M."/>
            <person name="Suzuki K.-i.T."/>
            <person name="Hayashi T."/>
            <person name="Toyoda A."/>
            <person name="Oliveira C."/>
            <person name="Osipova E."/>
            <person name="Leigh N.D."/>
            <person name="Simon A."/>
            <person name="Yun M.H."/>
        </authorList>
    </citation>
    <scope>NUCLEOTIDE SEQUENCE</scope>
    <source>
        <strain evidence="3">20211129_DDA</strain>
        <tissue evidence="3">Liver</tissue>
    </source>
</reference>
<evidence type="ECO:0000313" key="4">
    <source>
        <dbReference type="Proteomes" id="UP001066276"/>
    </source>
</evidence>
<proteinExistence type="predicted"/>
<evidence type="ECO:0000256" key="2">
    <source>
        <dbReference type="SAM" id="MobiDB-lite"/>
    </source>
</evidence>
<dbReference type="Proteomes" id="UP001066276">
    <property type="component" value="Chromosome 8"/>
</dbReference>
<feature type="coiled-coil region" evidence="1">
    <location>
        <begin position="94"/>
        <end position="121"/>
    </location>
</feature>
<protein>
    <submittedName>
        <fullName evidence="3">Uncharacterized protein</fullName>
    </submittedName>
</protein>
<accession>A0AAV7NTF8</accession>
<keyword evidence="4" id="KW-1185">Reference proteome</keyword>
<evidence type="ECO:0000313" key="3">
    <source>
        <dbReference type="EMBL" id="KAJ1119370.1"/>
    </source>
</evidence>